<comment type="caution">
    <text evidence="1">The sequence shown here is derived from an EMBL/GenBank/DDBJ whole genome shotgun (WGS) entry which is preliminary data.</text>
</comment>
<dbReference type="RefSeq" id="WP_168151912.1">
    <property type="nucleotide sequence ID" value="NZ_JAAWVT010000004.1"/>
</dbReference>
<keyword evidence="2" id="KW-1185">Reference proteome</keyword>
<proteinExistence type="predicted"/>
<name>A0ABX1G4B3_9MICC</name>
<gene>
    <name evidence="1" type="ORF">HED64_10265</name>
</gene>
<accession>A0ABX1G4B3</accession>
<reference evidence="1 2" key="1">
    <citation type="submission" date="2020-04" db="EMBL/GenBank/DDBJ databases">
        <title>Paeniglutamicibacter sp. ANT13_2, a novel actinomycete isolated from sediment in Antarctica.</title>
        <authorList>
            <person name="Sakdapetsiri C."/>
            <person name="Pinyakong O."/>
        </authorList>
    </citation>
    <scope>NUCLEOTIDE SEQUENCE [LARGE SCALE GENOMIC DNA]</scope>
    <source>
        <strain evidence="1 2">ANT13_2</strain>
    </source>
</reference>
<sequence length="132" mass="14744">MSDQPELKPGQKVAIYINHYGEATAETVTITRETNTQLITGGPGTPDRARRFRKADHREIGDRGAWSPTPHLLPLDDPAVVRAQRVQADNQIFSRTIGAIRAWEQDKNNVEAIDTAITALTNYRHYTHGASR</sequence>
<dbReference type="EMBL" id="JAAWVT010000004">
    <property type="protein sequence ID" value="NKG21087.1"/>
    <property type="molecule type" value="Genomic_DNA"/>
</dbReference>
<evidence type="ECO:0000313" key="2">
    <source>
        <dbReference type="Proteomes" id="UP000746595"/>
    </source>
</evidence>
<protein>
    <submittedName>
        <fullName evidence="1">Uncharacterized protein</fullName>
    </submittedName>
</protein>
<evidence type="ECO:0000313" key="1">
    <source>
        <dbReference type="EMBL" id="NKG21087.1"/>
    </source>
</evidence>
<organism evidence="1 2">
    <name type="scientific">Paeniglutamicibacter terrestris</name>
    <dbReference type="NCBI Taxonomy" id="2723403"/>
    <lineage>
        <taxon>Bacteria</taxon>
        <taxon>Bacillati</taxon>
        <taxon>Actinomycetota</taxon>
        <taxon>Actinomycetes</taxon>
        <taxon>Micrococcales</taxon>
        <taxon>Micrococcaceae</taxon>
        <taxon>Paeniglutamicibacter</taxon>
    </lineage>
</organism>
<dbReference type="Proteomes" id="UP000746595">
    <property type="component" value="Unassembled WGS sequence"/>
</dbReference>